<name>A0A366HAI7_9BURK</name>
<dbReference type="GO" id="GO:0032259">
    <property type="term" value="P:methylation"/>
    <property type="evidence" value="ECO:0007669"/>
    <property type="project" value="UniProtKB-KW"/>
</dbReference>
<dbReference type="PANTHER" id="PTHR30487">
    <property type="entry name" value="TYPE 4 PREPILIN-LIKE PROTEINS LEADER PEPTIDE-PROCESSING ENZYME"/>
    <property type="match status" value="1"/>
</dbReference>
<evidence type="ECO:0000313" key="5">
    <source>
        <dbReference type="EMBL" id="RBP38887.1"/>
    </source>
</evidence>
<dbReference type="GO" id="GO:0006465">
    <property type="term" value="P:signal peptide processing"/>
    <property type="evidence" value="ECO:0007669"/>
    <property type="project" value="TreeGrafter"/>
</dbReference>
<feature type="transmembrane region" description="Helical" evidence="3">
    <location>
        <begin position="134"/>
        <end position="153"/>
    </location>
</feature>
<dbReference type="PANTHER" id="PTHR30487:SF0">
    <property type="entry name" value="PREPILIN LEADER PEPTIDASE_N-METHYLTRANSFERASE-RELATED"/>
    <property type="match status" value="1"/>
</dbReference>
<dbReference type="InterPro" id="IPR000045">
    <property type="entry name" value="Prepilin_IV_endopep_pep"/>
</dbReference>
<feature type="transmembrane region" description="Helical" evidence="3">
    <location>
        <begin position="81"/>
        <end position="99"/>
    </location>
</feature>
<feature type="transmembrane region" description="Helical" evidence="3">
    <location>
        <begin position="208"/>
        <end position="225"/>
    </location>
</feature>
<dbReference type="InterPro" id="IPR014032">
    <property type="entry name" value="Peptidase_A24A_bac"/>
</dbReference>
<reference evidence="5 6" key="1">
    <citation type="submission" date="2018-06" db="EMBL/GenBank/DDBJ databases">
        <title>Genomic Encyclopedia of Type Strains, Phase IV (KMG-IV): sequencing the most valuable type-strain genomes for metagenomic binning, comparative biology and taxonomic classification.</title>
        <authorList>
            <person name="Goeker M."/>
        </authorList>
    </citation>
    <scope>NUCLEOTIDE SEQUENCE [LARGE SCALE GENOMIC DNA]</scope>
    <source>
        <strain evidence="5 6">DSM 25520</strain>
    </source>
</reference>
<comment type="similarity">
    <text evidence="1 2">Belongs to the peptidase A24 family.</text>
</comment>
<protein>
    <submittedName>
        <fullName evidence="5">Leader peptidase (Prepilin peptidase)/N-methyltransferase</fullName>
    </submittedName>
</protein>
<dbReference type="GO" id="GO:0005886">
    <property type="term" value="C:plasma membrane"/>
    <property type="evidence" value="ECO:0007669"/>
    <property type="project" value="TreeGrafter"/>
</dbReference>
<keyword evidence="5" id="KW-0489">Methyltransferase</keyword>
<evidence type="ECO:0000256" key="3">
    <source>
        <dbReference type="SAM" id="Phobius"/>
    </source>
</evidence>
<evidence type="ECO:0000256" key="2">
    <source>
        <dbReference type="RuleBase" id="RU003793"/>
    </source>
</evidence>
<proteinExistence type="inferred from homology"/>
<dbReference type="GO" id="GO:0004190">
    <property type="term" value="F:aspartic-type endopeptidase activity"/>
    <property type="evidence" value="ECO:0007669"/>
    <property type="project" value="InterPro"/>
</dbReference>
<keyword evidence="3" id="KW-0472">Membrane</keyword>
<keyword evidence="5" id="KW-0808">Transferase</keyword>
<sequence>MPAMWTPWNIGPIGAMLAAAALALVLAALLSRAAYRLPRALDAQIANPPSRAHRRYRAGFWAAGIVLAMLCVRLLGPTPAAAAAIVYIVTLLALGWIDAETGLLPDMLSLPLLWLGLLVNLGGAFTALPDAVLGAAAGYLALWCVCYVFLLFTGRMGMGHGDFKLLAALGAWLGWASLPWVLLVSSSLALIAALALRLAGRLKAGEPLHFGPYLAAAGILALLRLSY</sequence>
<feature type="domain" description="Prepilin type IV endopeptidase peptidase" evidence="4">
    <location>
        <begin position="85"/>
        <end position="193"/>
    </location>
</feature>
<keyword evidence="6" id="KW-1185">Reference proteome</keyword>
<keyword evidence="3" id="KW-1133">Transmembrane helix</keyword>
<dbReference type="AlphaFoldDB" id="A0A366HAI7"/>
<dbReference type="OrthoDB" id="9789291at2"/>
<dbReference type="Proteomes" id="UP000253628">
    <property type="component" value="Unassembled WGS sequence"/>
</dbReference>
<feature type="transmembrane region" description="Helical" evidence="3">
    <location>
        <begin position="56"/>
        <end position="75"/>
    </location>
</feature>
<dbReference type="InterPro" id="IPR050882">
    <property type="entry name" value="Prepilin_peptidase/N-MTase"/>
</dbReference>
<evidence type="ECO:0000256" key="1">
    <source>
        <dbReference type="ARBA" id="ARBA00005801"/>
    </source>
</evidence>
<feature type="transmembrane region" description="Helical" evidence="3">
    <location>
        <begin position="165"/>
        <end position="196"/>
    </location>
</feature>
<feature type="transmembrane region" description="Helical" evidence="3">
    <location>
        <begin position="12"/>
        <end position="35"/>
    </location>
</feature>
<comment type="caution">
    <text evidence="5">The sequence shown here is derived from an EMBL/GenBank/DDBJ whole genome shotgun (WGS) entry which is preliminary data.</text>
</comment>
<dbReference type="EMBL" id="QNRQ01000006">
    <property type="protein sequence ID" value="RBP38887.1"/>
    <property type="molecule type" value="Genomic_DNA"/>
</dbReference>
<dbReference type="GO" id="GO:0008168">
    <property type="term" value="F:methyltransferase activity"/>
    <property type="evidence" value="ECO:0007669"/>
    <property type="project" value="UniProtKB-KW"/>
</dbReference>
<dbReference type="Pfam" id="PF01478">
    <property type="entry name" value="Peptidase_A24"/>
    <property type="match status" value="1"/>
</dbReference>
<dbReference type="PRINTS" id="PR00864">
    <property type="entry name" value="PREPILNPTASE"/>
</dbReference>
<feature type="transmembrane region" description="Helical" evidence="3">
    <location>
        <begin position="111"/>
        <end position="128"/>
    </location>
</feature>
<dbReference type="Gene3D" id="1.20.120.1220">
    <property type="match status" value="1"/>
</dbReference>
<evidence type="ECO:0000313" key="6">
    <source>
        <dbReference type="Proteomes" id="UP000253628"/>
    </source>
</evidence>
<organism evidence="5 6">
    <name type="scientific">Eoetvoesiella caeni</name>
    <dbReference type="NCBI Taxonomy" id="645616"/>
    <lineage>
        <taxon>Bacteria</taxon>
        <taxon>Pseudomonadati</taxon>
        <taxon>Pseudomonadota</taxon>
        <taxon>Betaproteobacteria</taxon>
        <taxon>Burkholderiales</taxon>
        <taxon>Alcaligenaceae</taxon>
        <taxon>Eoetvoesiella</taxon>
    </lineage>
</organism>
<accession>A0A366HAI7</accession>
<keyword evidence="3" id="KW-0812">Transmembrane</keyword>
<evidence type="ECO:0000259" key="4">
    <source>
        <dbReference type="Pfam" id="PF01478"/>
    </source>
</evidence>
<gene>
    <name evidence="5" type="ORF">DFR37_106182</name>
</gene>